<organism evidence="1 2">
    <name type="scientific">Thiohalomonas denitrificans</name>
    <dbReference type="NCBI Taxonomy" id="415747"/>
    <lineage>
        <taxon>Bacteria</taxon>
        <taxon>Pseudomonadati</taxon>
        <taxon>Pseudomonadota</taxon>
        <taxon>Gammaproteobacteria</taxon>
        <taxon>Thiohalomonadales</taxon>
        <taxon>Thiohalomonadaceae</taxon>
        <taxon>Thiohalomonas</taxon>
    </lineage>
</organism>
<dbReference type="EMBL" id="FMWD01000017">
    <property type="protein sequence ID" value="SCZ67850.1"/>
    <property type="molecule type" value="Genomic_DNA"/>
</dbReference>
<sequence length="93" mass="10718">MILNCHRKLRLVRIYQDHGEVVGRGTEVARETESRLPPLLQVSRYVTEGACWTRFRNSYISCPDDQKRSGAISRGYIFDIVKESLGRPLKAPR</sequence>
<dbReference type="AlphaFoldDB" id="A0A1G5R215"/>
<evidence type="ECO:0000313" key="1">
    <source>
        <dbReference type="EMBL" id="SCZ67850.1"/>
    </source>
</evidence>
<reference evidence="1 2" key="1">
    <citation type="submission" date="2016-10" db="EMBL/GenBank/DDBJ databases">
        <authorList>
            <person name="de Groot N.N."/>
        </authorList>
    </citation>
    <scope>NUCLEOTIDE SEQUENCE [LARGE SCALE GENOMIC DNA]</scope>
    <source>
        <strain evidence="1 2">HLD2</strain>
    </source>
</reference>
<protein>
    <submittedName>
        <fullName evidence="1">Uncharacterized protein</fullName>
    </submittedName>
</protein>
<accession>A0A1G5R215</accession>
<name>A0A1G5R215_9GAMM</name>
<gene>
    <name evidence="1" type="ORF">SAMN03097708_03213</name>
</gene>
<dbReference type="Proteomes" id="UP000199648">
    <property type="component" value="Unassembled WGS sequence"/>
</dbReference>
<dbReference type="STRING" id="415747.SAMN03097708_03213"/>
<proteinExistence type="predicted"/>
<keyword evidence="2" id="KW-1185">Reference proteome</keyword>
<evidence type="ECO:0000313" key="2">
    <source>
        <dbReference type="Proteomes" id="UP000199648"/>
    </source>
</evidence>